<dbReference type="GO" id="GO:0030414">
    <property type="term" value="F:peptidase inhibitor activity"/>
    <property type="evidence" value="ECO:0007669"/>
    <property type="project" value="TreeGrafter"/>
</dbReference>
<feature type="chain" id="PRO_5025351505" evidence="1">
    <location>
        <begin position="18"/>
        <end position="250"/>
    </location>
</feature>
<dbReference type="Gene3D" id="3.90.280.10">
    <property type="entry name" value="PEBP-like"/>
    <property type="match status" value="1"/>
</dbReference>
<reference evidence="2" key="1">
    <citation type="journal article" date="2020" name="Stud. Mycol.">
        <title>101 Dothideomycetes genomes: a test case for predicting lifestyles and emergence of pathogens.</title>
        <authorList>
            <person name="Haridas S."/>
            <person name="Albert R."/>
            <person name="Binder M."/>
            <person name="Bloem J."/>
            <person name="Labutti K."/>
            <person name="Salamov A."/>
            <person name="Andreopoulos B."/>
            <person name="Baker S."/>
            <person name="Barry K."/>
            <person name="Bills G."/>
            <person name="Bluhm B."/>
            <person name="Cannon C."/>
            <person name="Castanera R."/>
            <person name="Culley D."/>
            <person name="Daum C."/>
            <person name="Ezra D."/>
            <person name="Gonzalez J."/>
            <person name="Henrissat B."/>
            <person name="Kuo A."/>
            <person name="Liang C."/>
            <person name="Lipzen A."/>
            <person name="Lutzoni F."/>
            <person name="Magnuson J."/>
            <person name="Mondo S."/>
            <person name="Nolan M."/>
            <person name="Ohm R."/>
            <person name="Pangilinan J."/>
            <person name="Park H.-J."/>
            <person name="Ramirez L."/>
            <person name="Alfaro M."/>
            <person name="Sun H."/>
            <person name="Tritt A."/>
            <person name="Yoshinaga Y."/>
            <person name="Zwiers L.-H."/>
            <person name="Turgeon B."/>
            <person name="Goodwin S."/>
            <person name="Spatafora J."/>
            <person name="Crous P."/>
            <person name="Grigoriev I."/>
        </authorList>
    </citation>
    <scope>NUCLEOTIDE SEQUENCE</scope>
    <source>
        <strain evidence="2">CBS 175.79</strain>
    </source>
</reference>
<accession>A0A6A5Y7Q3</accession>
<sequence length="250" mass="25934">MFTSTVFLLALAGIARAQTPQGFTPSVNTKLDVFFNSTSVATPGQRLKKATTASQPQLALPATANVSSSDSYIFVMIDLDVPPAEGQTTRRTILHAMITDFKATSQAVGSSGSRLLASQEKGPAAYIGPSPPATDSTPHRYVELLFQQPAQELSVSEADFEDIQSRIGFEIEQFAQQNGLGEPLAANFFTVSGQPGGGASGTAGSFGTATGSGGIVRNTLAPEEFEGRAGRVDFSLGFAGLVGGLVLAVV</sequence>
<feature type="signal peptide" evidence="1">
    <location>
        <begin position="1"/>
        <end position="17"/>
    </location>
</feature>
<keyword evidence="1" id="KW-0732">Signal</keyword>
<dbReference type="InterPro" id="IPR036610">
    <property type="entry name" value="PEBP-like_sf"/>
</dbReference>
<dbReference type="GeneID" id="54288926"/>
<dbReference type="SUPFAM" id="SSF49777">
    <property type="entry name" value="PEBP-like"/>
    <property type="match status" value="1"/>
</dbReference>
<dbReference type="GO" id="GO:0046578">
    <property type="term" value="P:regulation of Ras protein signal transduction"/>
    <property type="evidence" value="ECO:0007669"/>
    <property type="project" value="TreeGrafter"/>
</dbReference>
<evidence type="ECO:0000256" key="1">
    <source>
        <dbReference type="SAM" id="SignalP"/>
    </source>
</evidence>
<organism evidence="2 3">
    <name type="scientific">Aaosphaeria arxii CBS 175.79</name>
    <dbReference type="NCBI Taxonomy" id="1450172"/>
    <lineage>
        <taxon>Eukaryota</taxon>
        <taxon>Fungi</taxon>
        <taxon>Dikarya</taxon>
        <taxon>Ascomycota</taxon>
        <taxon>Pezizomycotina</taxon>
        <taxon>Dothideomycetes</taxon>
        <taxon>Pleosporomycetidae</taxon>
        <taxon>Pleosporales</taxon>
        <taxon>Pleosporales incertae sedis</taxon>
        <taxon>Aaosphaeria</taxon>
    </lineage>
</organism>
<evidence type="ECO:0000313" key="3">
    <source>
        <dbReference type="Proteomes" id="UP000799778"/>
    </source>
</evidence>
<dbReference type="GO" id="GO:0005543">
    <property type="term" value="F:phospholipid binding"/>
    <property type="evidence" value="ECO:0007669"/>
    <property type="project" value="TreeGrafter"/>
</dbReference>
<dbReference type="PANTHER" id="PTHR11362:SF141">
    <property type="entry name" value="PHOSPHATIDYLETHANOLAMINE-BINDING PROTEIN"/>
    <property type="match status" value="1"/>
</dbReference>
<dbReference type="RefSeq" id="XP_033389665.1">
    <property type="nucleotide sequence ID" value="XM_033531529.1"/>
</dbReference>
<dbReference type="OrthoDB" id="2506647at2759"/>
<protein>
    <submittedName>
        <fullName evidence="2">PEBP-like protein</fullName>
    </submittedName>
</protein>
<name>A0A6A5Y7Q3_9PLEO</name>
<dbReference type="InterPro" id="IPR035810">
    <property type="entry name" value="PEBP_euk"/>
</dbReference>
<dbReference type="CDD" id="cd00866">
    <property type="entry name" value="PEBP_euk"/>
    <property type="match status" value="1"/>
</dbReference>
<proteinExistence type="predicted"/>
<dbReference type="Proteomes" id="UP000799778">
    <property type="component" value="Unassembled WGS sequence"/>
</dbReference>
<evidence type="ECO:0000313" key="2">
    <source>
        <dbReference type="EMBL" id="KAF2021326.1"/>
    </source>
</evidence>
<dbReference type="GO" id="GO:0030162">
    <property type="term" value="P:regulation of proteolysis"/>
    <property type="evidence" value="ECO:0007669"/>
    <property type="project" value="TreeGrafter"/>
</dbReference>
<dbReference type="Pfam" id="PF01161">
    <property type="entry name" value="PBP"/>
    <property type="match status" value="1"/>
</dbReference>
<dbReference type="EMBL" id="ML978066">
    <property type="protein sequence ID" value="KAF2021326.1"/>
    <property type="molecule type" value="Genomic_DNA"/>
</dbReference>
<keyword evidence="3" id="KW-1185">Reference proteome</keyword>
<dbReference type="PANTHER" id="PTHR11362">
    <property type="entry name" value="PHOSPHATIDYLETHANOLAMINE-BINDING PROTEIN"/>
    <property type="match status" value="1"/>
</dbReference>
<dbReference type="InterPro" id="IPR008914">
    <property type="entry name" value="PEBP"/>
</dbReference>
<gene>
    <name evidence="2" type="ORF">BU24DRAFT_457309</name>
</gene>
<dbReference type="AlphaFoldDB" id="A0A6A5Y7Q3"/>